<sequence length="51" mass="6005">DLPSTLVGKPYITRSDLLWPHISVNKWTPRELITSLLRILNSYFRDSLKYS</sequence>
<dbReference type="AlphaFoldDB" id="A0A0K2UMJ1"/>
<feature type="non-terminal residue" evidence="1">
    <location>
        <position position="1"/>
    </location>
</feature>
<reference evidence="1" key="1">
    <citation type="submission" date="2014-05" db="EMBL/GenBank/DDBJ databases">
        <authorList>
            <person name="Chronopoulou M."/>
        </authorList>
    </citation>
    <scope>NUCLEOTIDE SEQUENCE</scope>
    <source>
        <tissue evidence="1">Whole organism</tissue>
    </source>
</reference>
<organism evidence="1">
    <name type="scientific">Lepeophtheirus salmonis</name>
    <name type="common">Salmon louse</name>
    <name type="synonym">Caligus salmonis</name>
    <dbReference type="NCBI Taxonomy" id="72036"/>
    <lineage>
        <taxon>Eukaryota</taxon>
        <taxon>Metazoa</taxon>
        <taxon>Ecdysozoa</taxon>
        <taxon>Arthropoda</taxon>
        <taxon>Crustacea</taxon>
        <taxon>Multicrustacea</taxon>
        <taxon>Hexanauplia</taxon>
        <taxon>Copepoda</taxon>
        <taxon>Siphonostomatoida</taxon>
        <taxon>Caligidae</taxon>
        <taxon>Lepeophtheirus</taxon>
    </lineage>
</organism>
<proteinExistence type="predicted"/>
<evidence type="ECO:0000313" key="1">
    <source>
        <dbReference type="EMBL" id="CDW39082.1"/>
    </source>
</evidence>
<protein>
    <submittedName>
        <fullName evidence="1">Uncharacterized protein</fullName>
    </submittedName>
</protein>
<dbReference type="EMBL" id="HACA01021721">
    <property type="protein sequence ID" value="CDW39082.1"/>
    <property type="molecule type" value="Transcribed_RNA"/>
</dbReference>
<name>A0A0K2UMJ1_LEPSM</name>
<accession>A0A0K2UMJ1</accession>